<gene>
    <name evidence="1" type="ORF">TRFO_05962</name>
</gene>
<dbReference type="EMBL" id="MLAK01000760">
    <property type="protein sequence ID" value="OHT05377.1"/>
    <property type="molecule type" value="Genomic_DNA"/>
</dbReference>
<comment type="caution">
    <text evidence="1">The sequence shown here is derived from an EMBL/GenBank/DDBJ whole genome shotgun (WGS) entry which is preliminary data.</text>
</comment>
<evidence type="ECO:0000313" key="2">
    <source>
        <dbReference type="Proteomes" id="UP000179807"/>
    </source>
</evidence>
<name>A0A1J4K1R2_9EUKA</name>
<sequence>MKSKSTREECTKKRLLVFPFIMKFSLIFFLFFCNSQISFGFKIRNHSNIMNSILINSWESPKLSSLSEIPSFDPKTCPACIFNVRNRDNSNSSPSDVVISSMFFQSFNLIPCIRSLRTTGSKCSAVIFTDTSLMNQITSEFQKIMNDCGCAIFSIGTLSTKERKYLFMLRNIIANQFLEKNQNLFKRIIVFDLYDTIFQGDPFTADFYEDVIGFSIETTKIRGNHFKGVSIILGSEKASSKCYKKKIVNCGTIIGTTKVVLKFLKLFIQQTEKLSKSDFVDLIETQFPDQAIVNSFICGGIFDENGIKYHLYHATDDYISLYLLFRNKLNFTLGNFIWNSTKFPLLIHLFDRSKRFCKSVTKACPPTFNSTFPYIRCLNEFK</sequence>
<dbReference type="GeneID" id="94827517"/>
<evidence type="ECO:0000313" key="1">
    <source>
        <dbReference type="EMBL" id="OHT05377.1"/>
    </source>
</evidence>
<keyword evidence="2" id="KW-1185">Reference proteome</keyword>
<accession>A0A1J4K1R2</accession>
<dbReference type="AlphaFoldDB" id="A0A1J4K1R2"/>
<dbReference type="VEuPathDB" id="TrichDB:TRFO_05962"/>
<organism evidence="1 2">
    <name type="scientific">Tritrichomonas foetus</name>
    <dbReference type="NCBI Taxonomy" id="1144522"/>
    <lineage>
        <taxon>Eukaryota</taxon>
        <taxon>Metamonada</taxon>
        <taxon>Parabasalia</taxon>
        <taxon>Tritrichomonadida</taxon>
        <taxon>Tritrichomonadidae</taxon>
        <taxon>Tritrichomonas</taxon>
    </lineage>
</organism>
<dbReference type="RefSeq" id="XP_068358513.1">
    <property type="nucleotide sequence ID" value="XM_068492813.1"/>
</dbReference>
<dbReference type="SUPFAM" id="SSF53448">
    <property type="entry name" value="Nucleotide-diphospho-sugar transferases"/>
    <property type="match status" value="1"/>
</dbReference>
<dbReference type="Proteomes" id="UP000179807">
    <property type="component" value="Unassembled WGS sequence"/>
</dbReference>
<reference evidence="1" key="1">
    <citation type="submission" date="2016-10" db="EMBL/GenBank/DDBJ databases">
        <authorList>
            <person name="Benchimol M."/>
            <person name="Almeida L.G."/>
            <person name="Vasconcelos A.T."/>
            <person name="Perreira-Neves A."/>
            <person name="Rosa I.A."/>
            <person name="Tasca T."/>
            <person name="Bogo M.R."/>
            <person name="de Souza W."/>
        </authorList>
    </citation>
    <scope>NUCLEOTIDE SEQUENCE [LARGE SCALE GENOMIC DNA]</scope>
    <source>
        <strain evidence="1">K</strain>
    </source>
</reference>
<proteinExistence type="predicted"/>
<dbReference type="InterPro" id="IPR029044">
    <property type="entry name" value="Nucleotide-diphossugar_trans"/>
</dbReference>
<protein>
    <submittedName>
        <fullName evidence="1">Uncharacterized protein</fullName>
    </submittedName>
</protein>